<dbReference type="HOGENOM" id="CLU_785135_0_0_5"/>
<dbReference type="KEGG" id="ech:ECH_0508"/>
<dbReference type="OrthoDB" id="7163659at2"/>
<protein>
    <submittedName>
        <fullName evidence="2">PQQ enzyme repeat family protein</fullName>
    </submittedName>
</protein>
<dbReference type="eggNOG" id="COG1520">
    <property type="taxonomic scope" value="Bacteria"/>
</dbReference>
<dbReference type="Gene3D" id="2.130.10.10">
    <property type="entry name" value="YVTN repeat-like/Quinoprotein amine dehydrogenase"/>
    <property type="match status" value="1"/>
</dbReference>
<feature type="domain" description="Pyrrolo-quinoline quinone repeat" evidence="1">
    <location>
        <begin position="116"/>
        <end position="230"/>
    </location>
</feature>
<dbReference type="SMART" id="SM00564">
    <property type="entry name" value="PQQ"/>
    <property type="match status" value="4"/>
</dbReference>
<dbReference type="InterPro" id="IPR018391">
    <property type="entry name" value="PQQ_b-propeller_rpt"/>
</dbReference>
<dbReference type="InterPro" id="IPR011047">
    <property type="entry name" value="Quinoprotein_ADH-like_sf"/>
</dbReference>
<evidence type="ECO:0000259" key="1">
    <source>
        <dbReference type="Pfam" id="PF13360"/>
    </source>
</evidence>
<dbReference type="SUPFAM" id="SSF50998">
    <property type="entry name" value="Quinoprotein alcohol dehydrogenase-like"/>
    <property type="match status" value="1"/>
</dbReference>
<dbReference type="Proteomes" id="UP000008320">
    <property type="component" value="Chromosome"/>
</dbReference>
<dbReference type="STRING" id="205920.ECH_0508"/>
<keyword evidence="3" id="KW-1185">Reference proteome</keyword>
<dbReference type="EMBL" id="CP000236">
    <property type="protein sequence ID" value="ABD45108.1"/>
    <property type="molecule type" value="Genomic_DNA"/>
</dbReference>
<dbReference type="AlphaFoldDB" id="Q2GGW0"/>
<dbReference type="InterPro" id="IPR015943">
    <property type="entry name" value="WD40/YVTN_repeat-like_dom_sf"/>
</dbReference>
<dbReference type="PANTHER" id="PTHR34512:SF30">
    <property type="entry name" value="OUTER MEMBRANE PROTEIN ASSEMBLY FACTOR BAMB"/>
    <property type="match status" value="1"/>
</dbReference>
<accession>Q2GGW0</accession>
<proteinExistence type="predicted"/>
<name>Q2GGW0_EHRCR</name>
<evidence type="ECO:0000313" key="3">
    <source>
        <dbReference type="Proteomes" id="UP000008320"/>
    </source>
</evidence>
<dbReference type="PANTHER" id="PTHR34512">
    <property type="entry name" value="CELL SURFACE PROTEIN"/>
    <property type="match status" value="1"/>
</dbReference>
<feature type="domain" description="Pyrrolo-quinoline quinone repeat" evidence="1">
    <location>
        <begin position="242"/>
        <end position="381"/>
    </location>
</feature>
<evidence type="ECO:0000313" key="2">
    <source>
        <dbReference type="EMBL" id="ABD45108.1"/>
    </source>
</evidence>
<organism evidence="2 3">
    <name type="scientific">Ehrlichia chaffeensis (strain ATCC CRL-10679 / Arkansas)</name>
    <dbReference type="NCBI Taxonomy" id="205920"/>
    <lineage>
        <taxon>Bacteria</taxon>
        <taxon>Pseudomonadati</taxon>
        <taxon>Pseudomonadota</taxon>
        <taxon>Alphaproteobacteria</taxon>
        <taxon>Rickettsiales</taxon>
        <taxon>Anaplasmataceae</taxon>
        <taxon>Ehrlichia</taxon>
    </lineage>
</organism>
<sequence length="384" mass="42819">MIRSSIVLLIVLVFFNPMLLLASEVIEEHDLYKASDNYDVEHIKDHDVQYDSLISKDKISLKMHKNAIPVFVGNKIVFLAKDGVLRSVDSGNVKKCYWELGITKHTNLYRASILYSENMIFYIADDNVYCIDFETGEIKWQKELRSVIAGSPVIIGNHLMVVTVDNCLYFFNVSDGSLISSNQESLPEVKSYSSLSSASYGETVIFSFSNGKIAAFNSLSGLKIWESDASNTNVAFAHGISLEATNGTVIAVDKLHSISNIDIESGKTRWSKNLKVKGISKIERGNIATVIDNKLVLMDISTGDFLWQYDLLQHGKPKNQWNAPIIMNDEVLVIGDDGCVVLIDYKSGALKLINHILPSTYYVPVFVNSSLYVVTNKGKVVIFH</sequence>
<dbReference type="Pfam" id="PF13360">
    <property type="entry name" value="PQQ_2"/>
    <property type="match status" value="2"/>
</dbReference>
<reference evidence="2 3" key="1">
    <citation type="journal article" date="2006" name="PLoS Genet.">
        <title>Comparative genomics of emerging human ehrlichiosis agents.</title>
        <authorList>
            <person name="Dunning Hotopp J.C."/>
            <person name="Lin M."/>
            <person name="Madupu R."/>
            <person name="Crabtree J."/>
            <person name="Angiuoli S.V."/>
            <person name="Eisen J.A."/>
            <person name="Seshadri R."/>
            <person name="Ren Q."/>
            <person name="Wu M."/>
            <person name="Utterback T.R."/>
            <person name="Smith S."/>
            <person name="Lewis M."/>
            <person name="Khouri H."/>
            <person name="Zhang C."/>
            <person name="Niu H."/>
            <person name="Lin Q."/>
            <person name="Ohashi N."/>
            <person name="Zhi N."/>
            <person name="Nelson W."/>
            <person name="Brinkac L.M."/>
            <person name="Dodson R.J."/>
            <person name="Rosovitz M.J."/>
            <person name="Sundaram J."/>
            <person name="Daugherty S.C."/>
            <person name="Davidsen T."/>
            <person name="Durkin A.S."/>
            <person name="Gwinn M."/>
            <person name="Haft D.H."/>
            <person name="Selengut J.D."/>
            <person name="Sullivan S.A."/>
            <person name="Zafar N."/>
            <person name="Zhou L."/>
            <person name="Benahmed F."/>
            <person name="Forberger H."/>
            <person name="Halpin R."/>
            <person name="Mulligan S."/>
            <person name="Robinson J."/>
            <person name="White O."/>
            <person name="Rikihisa Y."/>
            <person name="Tettelin H."/>
        </authorList>
    </citation>
    <scope>NUCLEOTIDE SEQUENCE [LARGE SCALE GENOMIC DNA]</scope>
    <source>
        <strain evidence="3">ATCC CRL-10679 / Arkansas</strain>
    </source>
</reference>
<gene>
    <name evidence="2" type="ordered locus">ECH_0508</name>
</gene>
<dbReference type="InterPro" id="IPR002372">
    <property type="entry name" value="PQQ_rpt_dom"/>
</dbReference>